<dbReference type="PANTHER" id="PTHR43228">
    <property type="entry name" value="TWO-COMPONENT RESPONSE REGULATOR"/>
    <property type="match status" value="1"/>
</dbReference>
<dbReference type="CDD" id="cd00156">
    <property type="entry name" value="REC"/>
    <property type="match status" value="1"/>
</dbReference>
<dbReference type="SUPFAM" id="SSF52172">
    <property type="entry name" value="CheY-like"/>
    <property type="match status" value="1"/>
</dbReference>
<dbReference type="Pfam" id="PF08665">
    <property type="entry name" value="PglZ"/>
    <property type="match status" value="1"/>
</dbReference>
<protein>
    <submittedName>
        <fullName evidence="3">Two-component system response regulator</fullName>
    </submittedName>
</protein>
<dbReference type="InterPro" id="IPR017850">
    <property type="entry name" value="Alkaline_phosphatase_core_sf"/>
</dbReference>
<dbReference type="Pfam" id="PF00072">
    <property type="entry name" value="Response_reg"/>
    <property type="match status" value="1"/>
</dbReference>
<dbReference type="OrthoDB" id="9813025at2"/>
<evidence type="ECO:0000313" key="4">
    <source>
        <dbReference type="Proteomes" id="UP000239711"/>
    </source>
</evidence>
<keyword evidence="1" id="KW-0597">Phosphoprotein</keyword>
<feature type="domain" description="Response regulatory" evidence="2">
    <location>
        <begin position="5"/>
        <end position="119"/>
    </location>
</feature>
<dbReference type="SUPFAM" id="SSF53649">
    <property type="entry name" value="Alkaline phosphatase-like"/>
    <property type="match status" value="1"/>
</dbReference>
<dbReference type="EMBL" id="PVBQ01000014">
    <property type="protein sequence ID" value="PRD46447.1"/>
    <property type="molecule type" value="Genomic_DNA"/>
</dbReference>
<accession>A0A2S9J0Y9</accession>
<feature type="modified residue" description="4-aspartylphosphate" evidence="1">
    <location>
        <position position="54"/>
    </location>
</feature>
<dbReference type="PANTHER" id="PTHR43228:SF1">
    <property type="entry name" value="TWO-COMPONENT RESPONSE REGULATOR ARR22"/>
    <property type="match status" value="1"/>
</dbReference>
<dbReference type="InterPro" id="IPR001789">
    <property type="entry name" value="Sig_transdc_resp-reg_receiver"/>
</dbReference>
<dbReference type="Gene3D" id="3.40.50.2300">
    <property type="match status" value="1"/>
</dbReference>
<dbReference type="InterPro" id="IPR052048">
    <property type="entry name" value="ST_Response_Regulator"/>
</dbReference>
<sequence>MQKIHILWADDEIEFLRPHILLLEERGYRVKTVNNGNDAVDAFQNEPFDLVFLDENMPGKTGLETLAILKTINPTIPTVLVTKNEEEHLMEDAIGSKIDDYLIKPVNPKQILLTIKKFTENKRLVSEKTSMAYQQEFRNLGMTINDDLDYKQWVEAYRKLIYWELSLQKLEDAGMHEILTMQKSEANTLFSKFIEKNYLNWIQNKEEGPIQSHHLFKTKVFPHLDKERPTFFFLIDNLRYDQWKVINEVITDYYRLEEEDAYYSILPTATQYARNAIFSGLTPLEMEKRFPDFWQNDDDEGGKNLHEDKFLADQINRIYRRDLRHSYHKIITLSQGRDIVDSMNNLMQYDLNVLVYNFVDMLSHARTDMAMIRELANDERAYRSLTLSWFEHSPLLDALKWLAQRNVRVIVTTDHGTIRVKKPSKIIGDRNTNTNLRYKQGRNLNYKNKEVFVIKNPHDAQLPKLNVSSTFVFTKDDYYFVYPNNYNHFVNYYNETFQHGGVSLEEMIIPYAVYTPK</sequence>
<dbReference type="GO" id="GO:0000160">
    <property type="term" value="P:phosphorelay signal transduction system"/>
    <property type="evidence" value="ECO:0007669"/>
    <property type="project" value="InterPro"/>
</dbReference>
<dbReference type="SMART" id="SM00448">
    <property type="entry name" value="REC"/>
    <property type="match status" value="1"/>
</dbReference>
<comment type="caution">
    <text evidence="3">The sequence shown here is derived from an EMBL/GenBank/DDBJ whole genome shotgun (WGS) entry which is preliminary data.</text>
</comment>
<evidence type="ECO:0000259" key="2">
    <source>
        <dbReference type="PROSITE" id="PS50110"/>
    </source>
</evidence>
<name>A0A2S9J0Y9_9SPHI</name>
<organism evidence="3 4">
    <name type="scientific">Sphingobacterium haloxyli</name>
    <dbReference type="NCBI Taxonomy" id="2100533"/>
    <lineage>
        <taxon>Bacteria</taxon>
        <taxon>Pseudomonadati</taxon>
        <taxon>Bacteroidota</taxon>
        <taxon>Sphingobacteriia</taxon>
        <taxon>Sphingobacteriales</taxon>
        <taxon>Sphingobacteriaceae</taxon>
        <taxon>Sphingobacterium</taxon>
    </lineage>
</organism>
<dbReference type="PROSITE" id="PS50110">
    <property type="entry name" value="RESPONSE_REGULATORY"/>
    <property type="match status" value="1"/>
</dbReference>
<evidence type="ECO:0000256" key="1">
    <source>
        <dbReference type="PROSITE-ProRule" id="PRU00169"/>
    </source>
</evidence>
<dbReference type="AlphaFoldDB" id="A0A2S9J0Y9"/>
<dbReference type="Proteomes" id="UP000239711">
    <property type="component" value="Unassembled WGS sequence"/>
</dbReference>
<evidence type="ECO:0000313" key="3">
    <source>
        <dbReference type="EMBL" id="PRD46447.1"/>
    </source>
</evidence>
<keyword evidence="4" id="KW-1185">Reference proteome</keyword>
<dbReference type="RefSeq" id="WP_105717990.1">
    <property type="nucleotide sequence ID" value="NZ_PVBQ01000014.1"/>
</dbReference>
<gene>
    <name evidence="3" type="ORF">C5745_15690</name>
</gene>
<reference evidence="3 4" key="1">
    <citation type="submission" date="2018-02" db="EMBL/GenBank/DDBJ databases">
        <title>The draft genome of Sphingobacterium sp. 5JN-11.</title>
        <authorList>
            <person name="Liu L."/>
            <person name="Li L."/>
            <person name="Liang L."/>
            <person name="Zhang X."/>
            <person name="Wang T."/>
        </authorList>
    </citation>
    <scope>NUCLEOTIDE SEQUENCE [LARGE SCALE GENOMIC DNA]</scope>
    <source>
        <strain evidence="3 4">5JN-11</strain>
    </source>
</reference>
<dbReference type="InterPro" id="IPR011006">
    <property type="entry name" value="CheY-like_superfamily"/>
</dbReference>
<proteinExistence type="predicted"/>